<feature type="transmembrane region" description="Helical" evidence="2">
    <location>
        <begin position="322"/>
        <end position="339"/>
    </location>
</feature>
<dbReference type="AlphaFoldDB" id="A0A9W8YQ33"/>
<keyword evidence="2" id="KW-0472">Membrane</keyword>
<comment type="caution">
    <text evidence="3">The sequence shown here is derived from an EMBL/GenBank/DDBJ whole genome shotgun (WGS) entry which is preliminary data.</text>
</comment>
<feature type="transmembrane region" description="Helical" evidence="2">
    <location>
        <begin position="592"/>
        <end position="616"/>
    </location>
</feature>
<feature type="region of interest" description="Disordered" evidence="1">
    <location>
        <begin position="234"/>
        <end position="253"/>
    </location>
</feature>
<evidence type="ECO:0000313" key="3">
    <source>
        <dbReference type="EMBL" id="KAJ4387717.1"/>
    </source>
</evidence>
<name>A0A9W8YQ33_9PEZI</name>
<dbReference type="PANTHER" id="PTHR21329:SF3">
    <property type="entry name" value="PHOSPHATIDYLINOSITOL N-ACETYLGLUCOSAMINYLTRANSFERASE SUBUNIT Q"/>
    <property type="match status" value="1"/>
</dbReference>
<keyword evidence="2" id="KW-0812">Transmembrane</keyword>
<dbReference type="GO" id="GO:0016020">
    <property type="term" value="C:membrane"/>
    <property type="evidence" value="ECO:0007669"/>
    <property type="project" value="InterPro"/>
</dbReference>
<keyword evidence="2" id="KW-1133">Transmembrane helix</keyword>
<sequence length="742" mass="84613">MHPFSALTLGIFVAGYTTARWDLVTRLYELAIFAWDYGVVLRAAYGFVILSLFFLVVLLPVARLAARESDLHPRSPGLSVMPEHDGLMRIFWPIDIPRSDLPGVVVGWRNSKLDVFVVAILEAVEARNVEEALKLHTLLRSAPHPIGRIFELCGQSFMSVLGVSNADNSVDINPSWVRVTVNPNTRAPQVRCAMASSIQIILFQRPLPTRMQYISLNPIALALGHKHVDERQANLGEDEAEDERQERQRRAKTERLVEKIKQHSIAKRQPSDKERALPKIVNQINWSSELEQLLQKNVSRLGARPRRALSVSERVVESATTMKNFILLWIWELITVYVFPIIRRAFIFGLIGHRIAAELLLMMLEWRPQPHMAALKDISATAQQVEIRLLQFCYWPMQYVTLRQRKNDWDSVTTSHPDYIRFYNSLWLVANDVIIGIALGSYIIDNSGWVADEINAILSRYTVEALQSSISWLMGWPAGLKLNTELAAFLGDLFLWVIDYWASCLETLRPALPHIIWFVGFSAFAGASMPIAMFSDLLSILTVHIYSFYLASARIYNWQLTILISLFHLFRGKKHNVLRNRIDSCDYDLDQLLVGTIVFCLLLFLLPTVVVFYLNFAIARMVIISLKASFDTLLSCLNHFPLFALMLRIKDPRGCQLGSRIRKHYLSPRVLLCLLTGKFVPPINRKNLYSLQYSMLPAKRSGIMDMWAAINALVRDEGKIPVMNGKLRHSGQLQRARGYVGH</sequence>
<feature type="transmembrane region" description="Helical" evidence="2">
    <location>
        <begin position="515"/>
        <end position="535"/>
    </location>
</feature>
<evidence type="ECO:0000313" key="4">
    <source>
        <dbReference type="Proteomes" id="UP001140453"/>
    </source>
</evidence>
<dbReference type="GO" id="GO:0006506">
    <property type="term" value="P:GPI anchor biosynthetic process"/>
    <property type="evidence" value="ECO:0007669"/>
    <property type="project" value="InterPro"/>
</dbReference>
<dbReference type="Pfam" id="PF05024">
    <property type="entry name" value="Gpi1"/>
    <property type="match status" value="1"/>
</dbReference>
<dbReference type="Proteomes" id="UP001140453">
    <property type="component" value="Unassembled WGS sequence"/>
</dbReference>
<feature type="compositionally biased region" description="Basic and acidic residues" evidence="1">
    <location>
        <begin position="244"/>
        <end position="253"/>
    </location>
</feature>
<dbReference type="OrthoDB" id="70250at2759"/>
<proteinExistence type="predicted"/>
<dbReference type="InterPro" id="IPR007720">
    <property type="entry name" value="PigQ/GPI1"/>
</dbReference>
<feature type="transmembrane region" description="Helical" evidence="2">
    <location>
        <begin position="555"/>
        <end position="571"/>
    </location>
</feature>
<dbReference type="EMBL" id="JAPEVB010000005">
    <property type="protein sequence ID" value="KAJ4387717.1"/>
    <property type="molecule type" value="Genomic_DNA"/>
</dbReference>
<evidence type="ECO:0000256" key="2">
    <source>
        <dbReference type="SAM" id="Phobius"/>
    </source>
</evidence>
<keyword evidence="4" id="KW-1185">Reference proteome</keyword>
<reference evidence="3" key="1">
    <citation type="submission" date="2022-10" db="EMBL/GenBank/DDBJ databases">
        <title>Tapping the CABI collections for fungal endophytes: first genome assemblies for Collariella, Neodidymelliopsis, Ascochyta clinopodiicola, Didymella pomorum, Didymosphaeria variabile, Neocosmospora piperis and Neocucurbitaria cava.</title>
        <authorList>
            <person name="Hill R."/>
        </authorList>
    </citation>
    <scope>NUCLEOTIDE SEQUENCE</scope>
    <source>
        <strain evidence="3">IMI 355082</strain>
    </source>
</reference>
<feature type="transmembrane region" description="Helical" evidence="2">
    <location>
        <begin position="426"/>
        <end position="444"/>
    </location>
</feature>
<feature type="transmembrane region" description="Helical" evidence="2">
    <location>
        <begin position="486"/>
        <end position="503"/>
    </location>
</feature>
<organism evidence="3 4">
    <name type="scientific">Gnomoniopsis smithogilvyi</name>
    <dbReference type="NCBI Taxonomy" id="1191159"/>
    <lineage>
        <taxon>Eukaryota</taxon>
        <taxon>Fungi</taxon>
        <taxon>Dikarya</taxon>
        <taxon>Ascomycota</taxon>
        <taxon>Pezizomycotina</taxon>
        <taxon>Sordariomycetes</taxon>
        <taxon>Sordariomycetidae</taxon>
        <taxon>Diaporthales</taxon>
        <taxon>Gnomoniaceae</taxon>
        <taxon>Gnomoniopsis</taxon>
    </lineage>
</organism>
<dbReference type="GO" id="GO:0005783">
    <property type="term" value="C:endoplasmic reticulum"/>
    <property type="evidence" value="ECO:0007669"/>
    <property type="project" value="TreeGrafter"/>
</dbReference>
<feature type="transmembrane region" description="Helical" evidence="2">
    <location>
        <begin position="43"/>
        <end position="66"/>
    </location>
</feature>
<protein>
    <submittedName>
        <fullName evidence="3">Pig-Q</fullName>
    </submittedName>
</protein>
<dbReference type="PANTHER" id="PTHR21329">
    <property type="entry name" value="PHOSPHATIDYLINOSITOL N-ACETYLGLUCOSAMINYLTRANSFERASE SUBUNIT Q-RELATED"/>
    <property type="match status" value="1"/>
</dbReference>
<accession>A0A9W8YQ33</accession>
<evidence type="ECO:0000256" key="1">
    <source>
        <dbReference type="SAM" id="MobiDB-lite"/>
    </source>
</evidence>
<gene>
    <name evidence="3" type="primary">gpi1</name>
    <name evidence="3" type="ORF">N0V93_008316</name>
</gene>